<dbReference type="PANTHER" id="PTHR43649">
    <property type="entry name" value="ARABINOSE-BINDING PROTEIN-RELATED"/>
    <property type="match status" value="1"/>
</dbReference>
<dbReference type="Proteomes" id="UP000032483">
    <property type="component" value="Unassembled WGS sequence"/>
</dbReference>
<dbReference type="EMBL" id="JXXK01000041">
    <property type="protein sequence ID" value="KJF38473.1"/>
    <property type="molecule type" value="Genomic_DNA"/>
</dbReference>
<dbReference type="PANTHER" id="PTHR43649:SF11">
    <property type="entry name" value="ABC TRANSPORTER SUBSTRATE-BINDING PROTEIN YESO-RELATED"/>
    <property type="match status" value="1"/>
</dbReference>
<protein>
    <recommendedName>
        <fullName evidence="4">Extracellular solute-binding protein</fullName>
    </recommendedName>
</protein>
<dbReference type="InterPro" id="IPR006059">
    <property type="entry name" value="SBP"/>
</dbReference>
<keyword evidence="3" id="KW-1185">Reference proteome</keyword>
<evidence type="ECO:0000256" key="1">
    <source>
        <dbReference type="SAM" id="SignalP"/>
    </source>
</evidence>
<feature type="signal peptide" evidence="1">
    <location>
        <begin position="1"/>
        <end position="20"/>
    </location>
</feature>
<organism evidence="2 3">
    <name type="scientific">Ruthenibacterium lactatiformans</name>
    <dbReference type="NCBI Taxonomy" id="1550024"/>
    <lineage>
        <taxon>Bacteria</taxon>
        <taxon>Bacillati</taxon>
        <taxon>Bacillota</taxon>
        <taxon>Clostridia</taxon>
        <taxon>Eubacteriales</taxon>
        <taxon>Oscillospiraceae</taxon>
        <taxon>Ruthenibacterium</taxon>
    </lineage>
</organism>
<dbReference type="Pfam" id="PF13416">
    <property type="entry name" value="SBP_bac_8"/>
    <property type="match status" value="1"/>
</dbReference>
<feature type="chain" id="PRO_5038631711" description="Extracellular solute-binding protein" evidence="1">
    <location>
        <begin position="21"/>
        <end position="448"/>
    </location>
</feature>
<proteinExistence type="predicted"/>
<dbReference type="GeneID" id="42858396"/>
<evidence type="ECO:0000313" key="2">
    <source>
        <dbReference type="EMBL" id="KJF38473.1"/>
    </source>
</evidence>
<evidence type="ECO:0000313" key="3">
    <source>
        <dbReference type="Proteomes" id="UP000032483"/>
    </source>
</evidence>
<dbReference type="RefSeq" id="WP_050006520.1">
    <property type="nucleotide sequence ID" value="NZ_CAOJUJ010000009.1"/>
</dbReference>
<keyword evidence="1" id="KW-0732">Signal</keyword>
<evidence type="ECO:0008006" key="4">
    <source>
        <dbReference type="Google" id="ProtNLM"/>
    </source>
</evidence>
<reference evidence="2" key="1">
    <citation type="submission" date="2015-02" db="EMBL/GenBank/DDBJ databases">
        <title>A novel member of the family Ruminococcaceae isolated from human feces.</title>
        <authorList>
            <person name="Shkoporov A.N."/>
            <person name="Chaplin A.V."/>
            <person name="Motuzova O.V."/>
            <person name="Kafarskaia L.I."/>
            <person name="Khokhlova E.V."/>
            <person name="Efimov B.A."/>
        </authorList>
    </citation>
    <scope>NUCLEOTIDE SEQUENCE [LARGE SCALE GENOMIC DNA]</scope>
    <source>
        <strain evidence="2">585-1</strain>
    </source>
</reference>
<dbReference type="PATRIC" id="fig|1550024.3.peg.4076"/>
<comment type="caution">
    <text evidence="2">The sequence shown here is derived from an EMBL/GenBank/DDBJ whole genome shotgun (WGS) entry which is preliminary data.</text>
</comment>
<gene>
    <name evidence="2" type="ORF">TQ39_17810</name>
</gene>
<accession>A0A0D8IY68</accession>
<dbReference type="SUPFAM" id="SSF53850">
    <property type="entry name" value="Periplasmic binding protein-like II"/>
    <property type="match status" value="1"/>
</dbReference>
<sequence>MKMKKITAMALACVMALGLAACGGTSSSTGTSADSAAPASSTGTAAEPCDLVVAWWGSQGRNEKFQSALDLYAEQNPGVTIESQTNGFSDHLTALSAAAASNDMPDMAMLQGAYYQQYVDGDLLVDLTPYVESGALDLSNVSEEILAATTIDGKLYGICAGMNAPSLIYNKTLLDEAGITIEDNMNLDQFAEKCAEIYEKTGYRSFISNPATMIEALVRGEGKILFETDKLGVESAEELQPYFALLERGREEGWLMDYSLTVGLDATEEQPIIYGTTPETSSWCSFFYSNQADAMQQAAPEGIELALTTWPLEKPKESNYLREAMSWCIPNQGGNIDQAVALLNWWINSPEANEIIMAEPGVPASSEAAKAIEPGLSDIQKKIFTYINDVITPNCSPANPPAGAGSSEVTSLITDLEEKVYYGEITAEAAAQELFEEGNRIMSEAAAQ</sequence>
<dbReference type="Gene3D" id="3.40.190.10">
    <property type="entry name" value="Periplasmic binding protein-like II"/>
    <property type="match status" value="2"/>
</dbReference>
<name>A0A0D8IY68_9FIRM</name>
<dbReference type="InterPro" id="IPR050490">
    <property type="entry name" value="Bact_solute-bd_prot1"/>
</dbReference>
<dbReference type="AlphaFoldDB" id="A0A0D8IY68"/>
<dbReference type="PROSITE" id="PS51257">
    <property type="entry name" value="PROKAR_LIPOPROTEIN"/>
    <property type="match status" value="1"/>
</dbReference>